<proteinExistence type="predicted"/>
<organism evidence="1">
    <name type="scientific">marine sediment metagenome</name>
    <dbReference type="NCBI Taxonomy" id="412755"/>
    <lineage>
        <taxon>unclassified sequences</taxon>
        <taxon>metagenomes</taxon>
        <taxon>ecological metagenomes</taxon>
    </lineage>
</organism>
<gene>
    <name evidence="1" type="ORF">LCGC14_2918820</name>
</gene>
<sequence>LNHLLQGNVKMVNIGTGTSIVASAGAYDATKPDVHMQVPGGVTVFPISLELNIDLLVDDQDLEAIFAFANSLDLTPTGGSSQTVYNMRNDLAAGSDVTVQSDVTAITSPATTGNRYQEIWRTNGVFGATPVAAQSEEGQATRYAYEARNRDAMACVVGPSEITLTIGKGIFNYFSTIVWVEGVTGVIV</sequence>
<name>A0A0F8YBB6_9ZZZZ</name>
<accession>A0A0F8YBB6</accession>
<comment type="caution">
    <text evidence="1">The sequence shown here is derived from an EMBL/GenBank/DDBJ whole genome shotgun (WGS) entry which is preliminary data.</text>
</comment>
<evidence type="ECO:0000313" key="1">
    <source>
        <dbReference type="EMBL" id="KKK70950.1"/>
    </source>
</evidence>
<feature type="non-terminal residue" evidence="1">
    <location>
        <position position="1"/>
    </location>
</feature>
<protein>
    <submittedName>
        <fullName evidence="1">Uncharacterized protein</fullName>
    </submittedName>
</protein>
<dbReference type="AlphaFoldDB" id="A0A0F8YBB6"/>
<dbReference type="EMBL" id="LAZR01057951">
    <property type="protein sequence ID" value="KKK70950.1"/>
    <property type="molecule type" value="Genomic_DNA"/>
</dbReference>
<reference evidence="1" key="1">
    <citation type="journal article" date="2015" name="Nature">
        <title>Complex archaea that bridge the gap between prokaryotes and eukaryotes.</title>
        <authorList>
            <person name="Spang A."/>
            <person name="Saw J.H."/>
            <person name="Jorgensen S.L."/>
            <person name="Zaremba-Niedzwiedzka K."/>
            <person name="Martijn J."/>
            <person name="Lind A.E."/>
            <person name="van Eijk R."/>
            <person name="Schleper C."/>
            <person name="Guy L."/>
            <person name="Ettema T.J."/>
        </authorList>
    </citation>
    <scope>NUCLEOTIDE SEQUENCE</scope>
</reference>